<dbReference type="SUPFAM" id="SSF51905">
    <property type="entry name" value="FAD/NAD(P)-binding domain"/>
    <property type="match status" value="1"/>
</dbReference>
<dbReference type="Pfam" id="PF13454">
    <property type="entry name" value="NAD_binding_9"/>
    <property type="match status" value="1"/>
</dbReference>
<dbReference type="Proteomes" id="UP000242704">
    <property type="component" value="Unassembled WGS sequence"/>
</dbReference>
<proteinExistence type="predicted"/>
<protein>
    <submittedName>
        <fullName evidence="2">FAD/NAD(P)-binding protein</fullName>
    </submittedName>
    <submittedName>
        <fullName evidence="3">Pyridine nucleotide-disulfide oxidoreductase</fullName>
    </submittedName>
</protein>
<dbReference type="EMBL" id="JAVGJF010000018">
    <property type="protein sequence ID" value="MDQ7175243.1"/>
    <property type="molecule type" value="Genomic_DNA"/>
</dbReference>
<dbReference type="InterPro" id="IPR038732">
    <property type="entry name" value="HpyO/CreE_NAD-binding"/>
</dbReference>
<dbReference type="PANTHER" id="PTHR38663">
    <property type="match status" value="1"/>
</dbReference>
<evidence type="ECO:0000313" key="5">
    <source>
        <dbReference type="Proteomes" id="UP001240157"/>
    </source>
</evidence>
<reference evidence="3 4" key="1">
    <citation type="journal article" date="2016" name="Front. Microbiol.">
        <title>Comprehensive Phylogenetic Analysis of Bovine Non-aureus Staphylococci Species Based on Whole-Genome Sequencing.</title>
        <authorList>
            <person name="Naushad S."/>
            <person name="Barkema H.W."/>
            <person name="Luby C."/>
            <person name="Condas L.A."/>
            <person name="Nobrega D.B."/>
            <person name="Carson D.A."/>
            <person name="De Buck J."/>
        </authorList>
    </citation>
    <scope>NUCLEOTIDE SEQUENCE [LARGE SCALE GENOMIC DNA]</scope>
    <source>
        <strain evidence="3 4">SNUC 505</strain>
    </source>
</reference>
<evidence type="ECO:0000313" key="2">
    <source>
        <dbReference type="EMBL" id="MDQ7175243.1"/>
    </source>
</evidence>
<evidence type="ECO:0000313" key="3">
    <source>
        <dbReference type="EMBL" id="PTG12981.1"/>
    </source>
</evidence>
<dbReference type="InterPro" id="IPR036188">
    <property type="entry name" value="FAD/NAD-bd_sf"/>
</dbReference>
<reference evidence="2 5" key="3">
    <citation type="submission" date="2023-08" db="EMBL/GenBank/DDBJ databases">
        <title>Whole genome sequencing of Staphylococcus chromogenes NNSch 2386.</title>
        <authorList>
            <person name="Kropotov V.S."/>
            <person name="Boriskina E.V."/>
            <person name="Gordinskaya N.A."/>
            <person name="Shkurkina I.S."/>
            <person name="Kryazhev D.V."/>
            <person name="Alekseeva A.E."/>
            <person name="Makhova M.A."/>
        </authorList>
    </citation>
    <scope>NUCLEOTIDE SEQUENCE [LARGE SCALE GENOMIC DNA]</scope>
    <source>
        <strain evidence="2 5">NNSch 2386</strain>
    </source>
</reference>
<name>A0AAE5SZK6_STACR</name>
<dbReference type="PANTHER" id="PTHR38663:SF1">
    <property type="entry name" value="L-ORNITHINE N(5)-MONOOXYGENASE"/>
    <property type="match status" value="1"/>
</dbReference>
<dbReference type="AlphaFoldDB" id="A0AAE5SZK6"/>
<dbReference type="Gene3D" id="3.50.50.60">
    <property type="entry name" value="FAD/NAD(P)-binding domain"/>
    <property type="match status" value="1"/>
</dbReference>
<reference evidence="3" key="2">
    <citation type="submission" date="2018-03" db="EMBL/GenBank/DDBJ databases">
        <authorList>
            <person name="Naushad S."/>
        </authorList>
    </citation>
    <scope>NUCLEOTIDE SEQUENCE</scope>
    <source>
        <strain evidence="3">SNUC 505</strain>
    </source>
</reference>
<organism evidence="3 4">
    <name type="scientific">Staphylococcus chromogenes</name>
    <name type="common">Staphylococcus hyicus subsp. chromogenes</name>
    <dbReference type="NCBI Taxonomy" id="46126"/>
    <lineage>
        <taxon>Bacteria</taxon>
        <taxon>Bacillati</taxon>
        <taxon>Bacillota</taxon>
        <taxon>Bacilli</taxon>
        <taxon>Bacillales</taxon>
        <taxon>Staphylococcaceae</taxon>
        <taxon>Staphylococcus</taxon>
    </lineage>
</organism>
<dbReference type="RefSeq" id="WP_105965725.1">
    <property type="nucleotide sequence ID" value="NZ_JAHCNX010000007.1"/>
</dbReference>
<sequence>MSKWVIIGGGVQATTIAIHLRALGLSEHNLHIIDPYDHLMAQFEMQTTRIGMIYLRSPIVHHCHPAPFDLKNFARDENYAQPFKGRHQRPRLDMFFDHTRHWIETYHLEACHIQQAAVDIKREGHMWSIGLENGAWLEANHVVLAMGTHHHPFIPEIFQNVKDVTHIHDAKTTPCYEASHVVGSGISAGHLTLKLLAEHPERTIHLWMKKDFEMFAFDADPAWLGPKNMRGFHQEKDMAMRIKINQKERHKGSMPRDMIMSLKHYQQEGRLVVHQDPIIACEKHHIITEKERVPFDRILLATGFKYDVMEQPLMRRLCAMKEAQCVGQFPKTTTELEWLPNLYVAGMMADLELGPFARNIMGGRQAALRIGEAFQNDAKHLAS</sequence>
<evidence type="ECO:0000259" key="1">
    <source>
        <dbReference type="Pfam" id="PF13454"/>
    </source>
</evidence>
<dbReference type="EMBL" id="PZBZ01000042">
    <property type="protein sequence ID" value="PTG12981.1"/>
    <property type="molecule type" value="Genomic_DNA"/>
</dbReference>
<gene>
    <name evidence="3" type="ORF">BU653_08195</name>
    <name evidence="2" type="ORF">RCF65_04510</name>
</gene>
<evidence type="ECO:0000313" key="4">
    <source>
        <dbReference type="Proteomes" id="UP000242704"/>
    </source>
</evidence>
<dbReference type="Proteomes" id="UP001240157">
    <property type="component" value="Unassembled WGS sequence"/>
</dbReference>
<feature type="domain" description="FAD-dependent urate hydroxylase HpyO/Asp monooxygenase CreE-like FAD/NAD(P)-binding" evidence="1">
    <location>
        <begin position="5"/>
        <end position="148"/>
    </location>
</feature>
<comment type="caution">
    <text evidence="3">The sequence shown here is derived from an EMBL/GenBank/DDBJ whole genome shotgun (WGS) entry which is preliminary data.</text>
</comment>
<accession>A0AAE5SZK6</accession>